<dbReference type="SUPFAM" id="SSF52096">
    <property type="entry name" value="ClpP/crotonase"/>
    <property type="match status" value="1"/>
</dbReference>
<evidence type="ECO:0000313" key="3">
    <source>
        <dbReference type="EMBL" id="MDQ2088775.1"/>
    </source>
</evidence>
<keyword evidence="2" id="KW-0472">Membrane</keyword>
<evidence type="ECO:0000313" key="4">
    <source>
        <dbReference type="Proteomes" id="UP001226762"/>
    </source>
</evidence>
<sequence length="296" mass="31766">MLIRLRHFLTHHWHGRVALLPTLLITLLGLRLVLSWSSRLKPPDWPLAVFVLLTALSMLLLVWQVVGSLRAIRRSEGGGLALTTGGAALVVAVILFLSAELDGYASRAADAAGLPPVMPLPVRDGTLELTGPLDWPLYARFCTTLHRHPDLDRVALTSDGGLVPVARAMAARITETGLDTRATGLCASACTLVFMAGTTRSLGPEGELGFHGYALRRTDPLQTTAEEEARDRAWLVARGVDPGFVTRAFATGPDRLWRPDTATLREAGVLRDALPDRDPGSDGPECGPIPDQAASP</sequence>
<keyword evidence="2" id="KW-0812">Transmembrane</keyword>
<proteinExistence type="predicted"/>
<accession>A0AAE4B302</accession>
<organism evidence="3 4">
    <name type="scientific">Marimonas arenosa</name>
    <dbReference type="NCBI Taxonomy" id="1795305"/>
    <lineage>
        <taxon>Bacteria</taxon>
        <taxon>Pseudomonadati</taxon>
        <taxon>Pseudomonadota</taxon>
        <taxon>Alphaproteobacteria</taxon>
        <taxon>Rhodobacterales</taxon>
        <taxon>Paracoccaceae</taxon>
        <taxon>Marimonas</taxon>
    </lineage>
</organism>
<keyword evidence="2" id="KW-1133">Transmembrane helix</keyword>
<dbReference type="Proteomes" id="UP001226762">
    <property type="component" value="Unassembled WGS sequence"/>
</dbReference>
<dbReference type="EMBL" id="JANHAX010000001">
    <property type="protein sequence ID" value="MDQ2088775.1"/>
    <property type="molecule type" value="Genomic_DNA"/>
</dbReference>
<protein>
    <recommendedName>
        <fullName evidence="5">Clp protease</fullName>
    </recommendedName>
</protein>
<feature type="region of interest" description="Disordered" evidence="1">
    <location>
        <begin position="270"/>
        <end position="296"/>
    </location>
</feature>
<dbReference type="AlphaFoldDB" id="A0AAE4B302"/>
<dbReference type="RefSeq" id="WP_306734038.1">
    <property type="nucleotide sequence ID" value="NZ_JANHAX010000001.1"/>
</dbReference>
<feature type="transmembrane region" description="Helical" evidence="2">
    <location>
        <begin position="78"/>
        <end position="97"/>
    </location>
</feature>
<comment type="caution">
    <text evidence="3">The sequence shown here is derived from an EMBL/GenBank/DDBJ whole genome shotgun (WGS) entry which is preliminary data.</text>
</comment>
<evidence type="ECO:0000256" key="1">
    <source>
        <dbReference type="SAM" id="MobiDB-lite"/>
    </source>
</evidence>
<evidence type="ECO:0000256" key="2">
    <source>
        <dbReference type="SAM" id="Phobius"/>
    </source>
</evidence>
<keyword evidence="4" id="KW-1185">Reference proteome</keyword>
<reference evidence="3" key="2">
    <citation type="submission" date="2023-02" db="EMBL/GenBank/DDBJ databases">
        <title>'Rhodoalgimonas zhirmunskyi' gen. nov., isolated from a red alga.</title>
        <authorList>
            <person name="Nedashkovskaya O.I."/>
            <person name="Otstavnykh N.Y."/>
            <person name="Bystritskaya E.P."/>
            <person name="Balabanova L.A."/>
            <person name="Isaeva M.P."/>
        </authorList>
    </citation>
    <scope>NUCLEOTIDE SEQUENCE</scope>
    <source>
        <strain evidence="3">KCTC 52189</strain>
    </source>
</reference>
<reference evidence="3" key="1">
    <citation type="submission" date="2022-07" db="EMBL/GenBank/DDBJ databases">
        <authorList>
            <person name="Otstavnykh N."/>
            <person name="Isaeva M."/>
            <person name="Bystritskaya E."/>
        </authorList>
    </citation>
    <scope>NUCLEOTIDE SEQUENCE</scope>
    <source>
        <strain evidence="3">KCTC 52189</strain>
    </source>
</reference>
<dbReference type="InterPro" id="IPR029045">
    <property type="entry name" value="ClpP/crotonase-like_dom_sf"/>
</dbReference>
<feature type="transmembrane region" description="Helical" evidence="2">
    <location>
        <begin position="45"/>
        <end position="66"/>
    </location>
</feature>
<gene>
    <name evidence="3" type="ORF">NO357_02520</name>
</gene>
<evidence type="ECO:0008006" key="5">
    <source>
        <dbReference type="Google" id="ProtNLM"/>
    </source>
</evidence>
<name>A0AAE4B302_9RHOB</name>